<dbReference type="AlphaFoldDB" id="A0A6A6BAL0"/>
<reference evidence="2" key="1">
    <citation type="journal article" date="2020" name="Stud. Mycol.">
        <title>101 Dothideomycetes genomes: a test case for predicting lifestyles and emergence of pathogens.</title>
        <authorList>
            <person name="Haridas S."/>
            <person name="Albert R."/>
            <person name="Binder M."/>
            <person name="Bloem J."/>
            <person name="Labutti K."/>
            <person name="Salamov A."/>
            <person name="Andreopoulos B."/>
            <person name="Baker S."/>
            <person name="Barry K."/>
            <person name="Bills G."/>
            <person name="Bluhm B."/>
            <person name="Cannon C."/>
            <person name="Castanera R."/>
            <person name="Culley D."/>
            <person name="Daum C."/>
            <person name="Ezra D."/>
            <person name="Gonzalez J."/>
            <person name="Henrissat B."/>
            <person name="Kuo A."/>
            <person name="Liang C."/>
            <person name="Lipzen A."/>
            <person name="Lutzoni F."/>
            <person name="Magnuson J."/>
            <person name="Mondo S."/>
            <person name="Nolan M."/>
            <person name="Ohm R."/>
            <person name="Pangilinan J."/>
            <person name="Park H.-J."/>
            <person name="Ramirez L."/>
            <person name="Alfaro M."/>
            <person name="Sun H."/>
            <person name="Tritt A."/>
            <person name="Yoshinaga Y."/>
            <person name="Zwiers L.-H."/>
            <person name="Turgeon B."/>
            <person name="Goodwin S."/>
            <person name="Spatafora J."/>
            <person name="Crous P."/>
            <person name="Grigoriev I."/>
        </authorList>
    </citation>
    <scope>NUCLEOTIDE SEQUENCE</scope>
    <source>
        <strain evidence="2">CBS 121167</strain>
    </source>
</reference>
<feature type="compositionally biased region" description="Basic and acidic residues" evidence="1">
    <location>
        <begin position="148"/>
        <end position="161"/>
    </location>
</feature>
<organism evidence="2 3">
    <name type="scientific">Aplosporella prunicola CBS 121167</name>
    <dbReference type="NCBI Taxonomy" id="1176127"/>
    <lineage>
        <taxon>Eukaryota</taxon>
        <taxon>Fungi</taxon>
        <taxon>Dikarya</taxon>
        <taxon>Ascomycota</taxon>
        <taxon>Pezizomycotina</taxon>
        <taxon>Dothideomycetes</taxon>
        <taxon>Dothideomycetes incertae sedis</taxon>
        <taxon>Botryosphaeriales</taxon>
        <taxon>Aplosporellaceae</taxon>
        <taxon>Aplosporella</taxon>
    </lineage>
</organism>
<proteinExistence type="predicted"/>
<feature type="compositionally biased region" description="Basic residues" evidence="1">
    <location>
        <begin position="902"/>
        <end position="911"/>
    </location>
</feature>
<name>A0A6A6BAL0_9PEZI</name>
<dbReference type="RefSeq" id="XP_033395254.1">
    <property type="nucleotide sequence ID" value="XM_033543342.1"/>
</dbReference>
<evidence type="ECO:0000313" key="3">
    <source>
        <dbReference type="Proteomes" id="UP000799438"/>
    </source>
</evidence>
<dbReference type="Proteomes" id="UP000799438">
    <property type="component" value="Unassembled WGS sequence"/>
</dbReference>
<gene>
    <name evidence="2" type="ORF">K452DRAFT_310497</name>
</gene>
<feature type="region of interest" description="Disordered" evidence="1">
    <location>
        <begin position="789"/>
        <end position="949"/>
    </location>
</feature>
<dbReference type="OrthoDB" id="4159838at2759"/>
<feature type="region of interest" description="Disordered" evidence="1">
    <location>
        <begin position="696"/>
        <end position="753"/>
    </location>
</feature>
<feature type="compositionally biased region" description="Low complexity" evidence="1">
    <location>
        <begin position="808"/>
        <end position="831"/>
    </location>
</feature>
<protein>
    <submittedName>
        <fullName evidence="2">Uncharacterized protein</fullName>
    </submittedName>
</protein>
<dbReference type="GeneID" id="54300839"/>
<keyword evidence="3" id="KW-1185">Reference proteome</keyword>
<feature type="compositionally biased region" description="Acidic residues" evidence="1">
    <location>
        <begin position="938"/>
        <end position="949"/>
    </location>
</feature>
<sequence>MSMDKNAALDDDPLPWTTARCNRLLRPLQARITALKKGLYGKNVELGTAPSKVSVSATQSAIGKDEAEVEQEDSVSAWRRPHDPDWVPVPTARRNIKRQYSGRPAKSTAQPSQKKVGGTTRPGEISIPTPLIARHAQPNFGSPWRSPQVRDKNPFREEPKQRKNPLAKHLGLAALNQRKEMTSELWRQIPQLIQSFNYLLQSTRKPGSNSHSGTRTLMSACLKQIPTYIQLEQYWQDQDNPDKIEVADGIYQELESMGTGNGWRPLREIVRAHGVALVADAIANQIITGETVNVLIKACIQNQAFDEAEEMLSAWLFVFDSVPQPMGVATELFGYSEPINPAISALYAFAEQWNRWGFFYRHVRGMLTSSCLPIEWLATQAFMPVWNRIIRSVSQLQDPAHADAVSLLQTVFLLSCGKVPDECLGSYKDDEENYTAPSLRNALSNTISSLSTIVASIVLVSKDLALNSGDQVSPDAQVVHRAFTCVVADLTSNLFSKRLKIRSGMVNVRLAYILTANLLLQVTGNQLGQHIAELNLAKNVRALEAVGKSSAQALVVLPSFVSALAKCCGKAFRDDGFDYLKLLVYSLTSPQTGASDDGDLSADTISPHAQWFMKRLALDIAFEHAEQSSFPAHLAFVREIEEFMEASPAFQSAPTPFKKTSTGHDAFSEDEQPLGYRWEASISEWVAITPNVLREKKQPTQSQGHLVLPESPSPTLLSSAQNDGTTDSSPYRYSREDMLPSSPIRASEMTPIRPRTTLSQMVLANATPDVLAADSPFVQVPNKLAVSHVQRKVSQRKRQCIAKPRTRSISGPRSVPSSSSASPFQHSNDADATSDSDADDAESSNTEPSDIDADEDEEDELSFSQDSVPAPSTRGVRPSGSGRKGSQAPLVSTNTRREKGNRNRNRGRPPKSRGGVGPRTRAQPAVAKPSLSASFGFDDADSEDELSFV</sequence>
<feature type="compositionally biased region" description="Polar residues" evidence="1">
    <location>
        <begin position="720"/>
        <end position="731"/>
    </location>
</feature>
<dbReference type="EMBL" id="ML995492">
    <property type="protein sequence ID" value="KAF2139541.1"/>
    <property type="molecule type" value="Genomic_DNA"/>
</dbReference>
<evidence type="ECO:0000313" key="2">
    <source>
        <dbReference type="EMBL" id="KAF2139541.1"/>
    </source>
</evidence>
<feature type="compositionally biased region" description="Basic residues" evidence="1">
    <location>
        <begin position="789"/>
        <end position="806"/>
    </location>
</feature>
<feature type="compositionally biased region" description="Acidic residues" evidence="1">
    <location>
        <begin position="849"/>
        <end position="861"/>
    </location>
</feature>
<evidence type="ECO:0000256" key="1">
    <source>
        <dbReference type="SAM" id="MobiDB-lite"/>
    </source>
</evidence>
<feature type="compositionally biased region" description="Low complexity" evidence="1">
    <location>
        <begin position="706"/>
        <end position="719"/>
    </location>
</feature>
<feature type="region of interest" description="Disordered" evidence="1">
    <location>
        <begin position="138"/>
        <end position="168"/>
    </location>
</feature>
<accession>A0A6A6BAL0</accession>
<feature type="region of interest" description="Disordered" evidence="1">
    <location>
        <begin position="59"/>
        <end position="123"/>
    </location>
</feature>
<feature type="compositionally biased region" description="Acidic residues" evidence="1">
    <location>
        <begin position="832"/>
        <end position="842"/>
    </location>
</feature>